<dbReference type="Gene3D" id="3.40.190.290">
    <property type="match status" value="1"/>
</dbReference>
<keyword evidence="4" id="KW-0804">Transcription</keyword>
<evidence type="ECO:0000256" key="1">
    <source>
        <dbReference type="ARBA" id="ARBA00009437"/>
    </source>
</evidence>
<evidence type="ECO:0000256" key="2">
    <source>
        <dbReference type="ARBA" id="ARBA00023015"/>
    </source>
</evidence>
<dbReference type="Gene3D" id="1.10.10.10">
    <property type="entry name" value="Winged helix-like DNA-binding domain superfamily/Winged helix DNA-binding domain"/>
    <property type="match status" value="1"/>
</dbReference>
<dbReference type="SUPFAM" id="SSF53850">
    <property type="entry name" value="Periplasmic binding protein-like II"/>
    <property type="match status" value="1"/>
</dbReference>
<comment type="caution">
    <text evidence="6">The sequence shown here is derived from an EMBL/GenBank/DDBJ whole genome shotgun (WGS) entry which is preliminary data.</text>
</comment>
<protein>
    <submittedName>
        <fullName evidence="6">LysR family transcriptional regulator</fullName>
    </submittedName>
</protein>
<keyword evidence="3" id="KW-0238">DNA-binding</keyword>
<dbReference type="SUPFAM" id="SSF46785">
    <property type="entry name" value="Winged helix' DNA-binding domain"/>
    <property type="match status" value="1"/>
</dbReference>
<sequence>MALDPISLKLFIRVVEEGRIAAAANSEHIAAAAVSKRLGELEATLGTQLLIRTNKGVVPTAAGLALLGPARAALRGLEQIESQMEDYRLGVRGDVRIAANISSLSQFLPGDLKAFSARYPQVNIHLEESVSTRTLQAVASNSVDLGIFSYGSLPVDLEVRPYRRDQLMLITPADHVLAGRQKVRFRDTLDYPYVGMRADSALSIMMAAAANEMARPWHVRMHVASYDVLCLMVDAGLGLALLPKQVARHHANQLALAVVEMDETWTYRELKLCVRDYAALPVAARLLVDHLQGKL</sequence>
<dbReference type="EMBL" id="JAAMRF010000012">
    <property type="protein sequence ID" value="MBA1275666.1"/>
    <property type="molecule type" value="Genomic_DNA"/>
</dbReference>
<dbReference type="PROSITE" id="PS50931">
    <property type="entry name" value="HTH_LYSR"/>
    <property type="match status" value="1"/>
</dbReference>
<dbReference type="PANTHER" id="PTHR30419:SF2">
    <property type="entry name" value="LYSR FAMILY TRANSCRIPTIONAL REGULATOR"/>
    <property type="match status" value="1"/>
</dbReference>
<dbReference type="Pfam" id="PF00126">
    <property type="entry name" value="HTH_1"/>
    <property type="match status" value="1"/>
</dbReference>
<evidence type="ECO:0000256" key="4">
    <source>
        <dbReference type="ARBA" id="ARBA00023163"/>
    </source>
</evidence>
<evidence type="ECO:0000256" key="3">
    <source>
        <dbReference type="ARBA" id="ARBA00023125"/>
    </source>
</evidence>
<dbReference type="InterPro" id="IPR036390">
    <property type="entry name" value="WH_DNA-bd_sf"/>
</dbReference>
<dbReference type="PANTHER" id="PTHR30419">
    <property type="entry name" value="HTH-TYPE TRANSCRIPTIONAL REGULATOR YBHD"/>
    <property type="match status" value="1"/>
</dbReference>
<dbReference type="InterPro" id="IPR000847">
    <property type="entry name" value="LysR_HTH_N"/>
</dbReference>
<dbReference type="InterPro" id="IPR005119">
    <property type="entry name" value="LysR_subst-bd"/>
</dbReference>
<feature type="domain" description="HTH lysR-type" evidence="5">
    <location>
        <begin position="3"/>
        <end position="60"/>
    </location>
</feature>
<dbReference type="Proteomes" id="UP000786387">
    <property type="component" value="Unassembled WGS sequence"/>
</dbReference>
<accession>A0ABR5Z627</accession>
<keyword evidence="2" id="KW-0805">Transcription regulation</keyword>
<reference evidence="6 7" key="1">
    <citation type="submission" date="2020-02" db="EMBL/GenBank/DDBJ databases">
        <title>Synteny-based analysis reveals conserved mechanism for high triclosan tolerance in Pseudomonas, as well as instances of horizontal transfer.</title>
        <authorList>
            <person name="Mcfarland A.G."/>
            <person name="Bertucci H.K."/>
            <person name="Litmann E."/>
            <person name="Shen J."/>
            <person name="Huttenhower C."/>
            <person name="Hartmann E.M."/>
        </authorList>
    </citation>
    <scope>NUCLEOTIDE SEQUENCE [LARGE SCALE GENOMIC DNA]</scope>
    <source>
        <strain evidence="6 7">115A1</strain>
    </source>
</reference>
<proteinExistence type="inferred from homology"/>
<organism evidence="6 7">
    <name type="scientific">Stutzerimonas azotifigens</name>
    <dbReference type="NCBI Taxonomy" id="291995"/>
    <lineage>
        <taxon>Bacteria</taxon>
        <taxon>Pseudomonadati</taxon>
        <taxon>Pseudomonadota</taxon>
        <taxon>Gammaproteobacteria</taxon>
        <taxon>Pseudomonadales</taxon>
        <taxon>Pseudomonadaceae</taxon>
        <taxon>Stutzerimonas</taxon>
    </lineage>
</organism>
<evidence type="ECO:0000313" key="7">
    <source>
        <dbReference type="Proteomes" id="UP000786387"/>
    </source>
</evidence>
<keyword evidence="7" id="KW-1185">Reference proteome</keyword>
<gene>
    <name evidence="6" type="ORF">G7026_20185</name>
</gene>
<name>A0ABR5Z627_9GAMM</name>
<evidence type="ECO:0000313" key="6">
    <source>
        <dbReference type="EMBL" id="MBA1275666.1"/>
    </source>
</evidence>
<dbReference type="Pfam" id="PF03466">
    <property type="entry name" value="LysR_substrate"/>
    <property type="match status" value="1"/>
</dbReference>
<comment type="similarity">
    <text evidence="1">Belongs to the LysR transcriptional regulatory family.</text>
</comment>
<dbReference type="InterPro" id="IPR050950">
    <property type="entry name" value="HTH-type_LysR_regulators"/>
</dbReference>
<dbReference type="RefSeq" id="WP_181072798.1">
    <property type="nucleotide sequence ID" value="NZ_JAAMRF010000012.1"/>
</dbReference>
<dbReference type="InterPro" id="IPR036388">
    <property type="entry name" value="WH-like_DNA-bd_sf"/>
</dbReference>
<evidence type="ECO:0000259" key="5">
    <source>
        <dbReference type="PROSITE" id="PS50931"/>
    </source>
</evidence>
<dbReference type="CDD" id="cd08421">
    <property type="entry name" value="PBP2_LTTR_like_1"/>
    <property type="match status" value="1"/>
</dbReference>